<dbReference type="Proteomes" id="UP001652660">
    <property type="component" value="Chromosome 7c"/>
</dbReference>
<reference evidence="9" key="1">
    <citation type="submission" date="2025-08" db="UniProtKB">
        <authorList>
            <consortium name="RefSeq"/>
        </authorList>
    </citation>
    <scope>IDENTIFICATION</scope>
    <source>
        <tissue evidence="9">Leaves</tissue>
    </source>
</reference>
<dbReference type="Gene3D" id="3.40.50.300">
    <property type="entry name" value="P-loop containing nucleotide triphosphate hydrolases"/>
    <property type="match status" value="1"/>
</dbReference>
<evidence type="ECO:0000259" key="7">
    <source>
        <dbReference type="SMART" id="SM00382"/>
    </source>
</evidence>
<keyword evidence="5" id="KW-0547">Nucleotide-binding</keyword>
<dbReference type="InterPro" id="IPR003593">
    <property type="entry name" value="AAA+_ATPase"/>
</dbReference>
<comment type="function">
    <text evidence="1">Probable ATPase of unknown function. Its presence in a non-photosynthetic plant (Epifagus virginiana) and experiments in tobacco indicate that it has an essential function which is probably not related to photosynthesis.</text>
</comment>
<feature type="domain" description="AAA+ ATPase" evidence="7">
    <location>
        <begin position="467"/>
        <end position="645"/>
    </location>
</feature>
<comment type="subcellular location">
    <subcellularLocation>
        <location evidence="2">Plastid</location>
    </subcellularLocation>
</comment>
<dbReference type="PANTHER" id="PTHR33078:SF100">
    <property type="entry name" value="PROTEIN YCF2"/>
    <property type="match status" value="1"/>
</dbReference>
<name>A0ABM4V0B9_COFAR</name>
<evidence type="ECO:0000256" key="1">
    <source>
        <dbReference type="ARBA" id="ARBA00002329"/>
    </source>
</evidence>
<evidence type="ECO:0000256" key="6">
    <source>
        <dbReference type="ARBA" id="ARBA00022840"/>
    </source>
</evidence>
<evidence type="ECO:0000256" key="5">
    <source>
        <dbReference type="ARBA" id="ARBA00022741"/>
    </source>
</evidence>
<keyword evidence="4" id="KW-0934">Plastid</keyword>
<evidence type="ECO:0000256" key="4">
    <source>
        <dbReference type="ARBA" id="ARBA00022640"/>
    </source>
</evidence>
<dbReference type="Pfam" id="PF00004">
    <property type="entry name" value="AAA"/>
    <property type="match status" value="1"/>
</dbReference>
<evidence type="ECO:0000313" key="9">
    <source>
        <dbReference type="RefSeq" id="XP_071912980.1"/>
    </source>
</evidence>
<evidence type="ECO:0000313" key="8">
    <source>
        <dbReference type="Proteomes" id="UP001652660"/>
    </source>
</evidence>
<keyword evidence="8" id="KW-1185">Reference proteome</keyword>
<comment type="similarity">
    <text evidence="3">Belongs to the Ycf2 family.</text>
</comment>
<evidence type="ECO:0000256" key="2">
    <source>
        <dbReference type="ARBA" id="ARBA00004474"/>
    </source>
</evidence>
<gene>
    <name evidence="9" type="primary">LOC140010315</name>
</gene>
<protein>
    <submittedName>
        <fullName evidence="9">Protein Ycf2-like</fullName>
    </submittedName>
</protein>
<dbReference type="SMART" id="SM00382">
    <property type="entry name" value="AAA"/>
    <property type="match status" value="1"/>
</dbReference>
<dbReference type="InterPro" id="IPR056777">
    <property type="entry name" value="Ycf2_N"/>
</dbReference>
<dbReference type="PANTHER" id="PTHR33078">
    <property type="entry name" value="PROTEIN YCF2-RELATED"/>
    <property type="match status" value="1"/>
</dbReference>
<dbReference type="CDD" id="cd19505">
    <property type="entry name" value="RecA-like_Ycf2"/>
    <property type="match status" value="1"/>
</dbReference>
<dbReference type="RefSeq" id="XP_071912980.1">
    <property type="nucleotide sequence ID" value="XM_072056879.1"/>
</dbReference>
<dbReference type="InterPro" id="IPR003959">
    <property type="entry name" value="ATPase_AAA_core"/>
</dbReference>
<proteinExistence type="inferred from homology"/>
<dbReference type="SUPFAM" id="SSF52540">
    <property type="entry name" value="P-loop containing nucleoside triphosphate hydrolases"/>
    <property type="match status" value="1"/>
</dbReference>
<accession>A0ABM4V0B9</accession>
<keyword evidence="6" id="KW-0067">ATP-binding</keyword>
<evidence type="ECO:0000256" key="3">
    <source>
        <dbReference type="ARBA" id="ARBA00009361"/>
    </source>
</evidence>
<dbReference type="GeneID" id="140010315"/>
<organism evidence="8 9">
    <name type="scientific">Coffea arabica</name>
    <name type="common">Arabian coffee</name>
    <dbReference type="NCBI Taxonomy" id="13443"/>
    <lineage>
        <taxon>Eukaryota</taxon>
        <taxon>Viridiplantae</taxon>
        <taxon>Streptophyta</taxon>
        <taxon>Embryophyta</taxon>
        <taxon>Tracheophyta</taxon>
        <taxon>Spermatophyta</taxon>
        <taxon>Magnoliopsida</taxon>
        <taxon>eudicotyledons</taxon>
        <taxon>Gunneridae</taxon>
        <taxon>Pentapetalae</taxon>
        <taxon>asterids</taxon>
        <taxon>lamiids</taxon>
        <taxon>Gentianales</taxon>
        <taxon>Rubiaceae</taxon>
        <taxon>Ixoroideae</taxon>
        <taxon>Gardenieae complex</taxon>
        <taxon>Bertiereae - Coffeeae clade</taxon>
        <taxon>Coffeeae</taxon>
        <taxon>Coffea</taxon>
    </lineage>
</organism>
<sequence>MNLSDSEGKNLHQYRNFNSNMGLIHTPYSEKYLPSEKRKKRILCLKKCVEKGQMYRTFQRDSAFSTLSKWNLFQTYMPWFLTSTGYKYLNLIFLDTFSDLLPILSSSQKLVSIFHDIMHGSGISWRILQKNLCLPQWNLISEISSKCLHNLLLSEERIHRNKNNESPLISTHLRSPNVREFLYSTLFLLLVAGYLVRTHLLFVSRVSSELQTEFEKVKSLIIPSSMIELRKLLDRYPTSEPNSFWLKNIFLAALEQLGDSLEEIRGSASGGNMLGPAYGVKSIRSKKKYLNINLIDIVDLIPNPINRITFSRNTRHLSHTSKEIYSLIRKRKNVNGDWIDDKIESWVANSDSIGDEEREFLVQFSTLTTEKGIDQILLSLTHSDHLSKNDSGYQMIEQPGAIYLRYLVDIHKKYLMNYEFNTFCLAERRIFLAHYQTITYSQTSCGANSFHFPSHGKPFSLRLALSPSRAILVIGSIGSGRSYLVKYLATNSYVPFITVFLNKFLDNKPKGFLIDDINIDDSDDIDASDDIDRDLDTELELLTMMNALTMDMMPEIDRFYITLQFELAKAMSPCIIWIPNIHDLDVNESNYLSLGLLVNHLSMDCERCSTRNILVIASTHIPQKVDPALIAPNKLNTCIKIRRLLIPQQRKHLFTLSYTRGFHLEKKMFHTNGFGSITMGSNARDLVALTNEALSISITQKKSIIDTNTIRSALYRQTWYLRSQVRSVQDHGILFYQIGRAVAQNVFLSNCPIDPISIYMKKKSCNEGDFYLYKWYFELGTSMKKLTILLYLLSCSAGSVAQDLWSLPGPDEKNGITSYGLVENDSDLVHGLLEVEGALVGSSRTEKDCSQFDNDRVTLLLRPEPRNPLDMMQSGSCSILDQRFLYEKYESEFEEGEGEGALDPQQIEEDLFNYIVWAPRIWRPWAFLFDCIERPNELGFPYWSRPFWGKRIIYDEEDELQENDSEFLQNGTVQYQTRDRSSKEQGPFRISQFIWDPADPLFFLFKDQPPGSVFSHRELFADEEMSKGLLTSQTDPPTSIYKRWFIKNTQEKHFELLINRQRWLRTNSSLSNGSFRSNTLSESYQYLSNLFLSNGTLLDQMTKTLLRKRWLFPDEMKIGFM</sequence>
<dbReference type="InterPro" id="IPR027417">
    <property type="entry name" value="P-loop_NTPase"/>
</dbReference>
<dbReference type="Pfam" id="PF05695">
    <property type="entry name" value="Ycf2"/>
    <property type="match status" value="1"/>
</dbReference>